<evidence type="ECO:0000259" key="2">
    <source>
        <dbReference type="PROSITE" id="PS51504"/>
    </source>
</evidence>
<gene>
    <name evidence="4" type="primary">LOC107269262</name>
</gene>
<dbReference type="Proteomes" id="UP000694920">
    <property type="component" value="Unplaced"/>
</dbReference>
<dbReference type="AlphaFoldDB" id="A0AAJ7C0Y0"/>
<keyword evidence="3" id="KW-1185">Reference proteome</keyword>
<dbReference type="InterPro" id="IPR036388">
    <property type="entry name" value="WH-like_DNA-bd_sf"/>
</dbReference>
<dbReference type="Pfam" id="PF00538">
    <property type="entry name" value="Linker_histone"/>
    <property type="match status" value="1"/>
</dbReference>
<dbReference type="RefSeq" id="XP_015598414.1">
    <property type="nucleotide sequence ID" value="XM_015742928.2"/>
</dbReference>
<feature type="domain" description="H15" evidence="2">
    <location>
        <begin position="5"/>
        <end position="75"/>
    </location>
</feature>
<feature type="compositionally biased region" description="Polar residues" evidence="1">
    <location>
        <begin position="213"/>
        <end position="222"/>
    </location>
</feature>
<protein>
    <submittedName>
        <fullName evidence="4">Histone H5</fullName>
    </submittedName>
</protein>
<dbReference type="InterPro" id="IPR036390">
    <property type="entry name" value="WH_DNA-bd_sf"/>
</dbReference>
<dbReference type="GeneID" id="107269262"/>
<dbReference type="InterPro" id="IPR005818">
    <property type="entry name" value="Histone_H1/H5_H15"/>
</dbReference>
<evidence type="ECO:0000256" key="1">
    <source>
        <dbReference type="SAM" id="MobiDB-lite"/>
    </source>
</evidence>
<dbReference type="SUPFAM" id="SSF46785">
    <property type="entry name" value="Winged helix' DNA-binding domain"/>
    <property type="match status" value="1"/>
</dbReference>
<name>A0AAJ7C0Y0_CEPCN</name>
<reference evidence="4" key="1">
    <citation type="submission" date="2025-08" db="UniProtKB">
        <authorList>
            <consortium name="RefSeq"/>
        </authorList>
    </citation>
    <scope>IDENTIFICATION</scope>
</reference>
<feature type="region of interest" description="Disordered" evidence="1">
    <location>
        <begin position="95"/>
        <end position="222"/>
    </location>
</feature>
<dbReference type="SMART" id="SM00526">
    <property type="entry name" value="H15"/>
    <property type="match status" value="1"/>
</dbReference>
<dbReference type="GO" id="GO:0006334">
    <property type="term" value="P:nucleosome assembly"/>
    <property type="evidence" value="ECO:0007669"/>
    <property type="project" value="InterPro"/>
</dbReference>
<dbReference type="GO" id="GO:0000786">
    <property type="term" value="C:nucleosome"/>
    <property type="evidence" value="ECO:0007669"/>
    <property type="project" value="InterPro"/>
</dbReference>
<dbReference type="GO" id="GO:0003677">
    <property type="term" value="F:DNA binding"/>
    <property type="evidence" value="ECO:0007669"/>
    <property type="project" value="InterPro"/>
</dbReference>
<feature type="compositionally biased region" description="Basic residues" evidence="1">
    <location>
        <begin position="95"/>
        <end position="159"/>
    </location>
</feature>
<feature type="compositionally biased region" description="Low complexity" evidence="1">
    <location>
        <begin position="190"/>
        <end position="199"/>
    </location>
</feature>
<organism evidence="3 4">
    <name type="scientific">Cephus cinctus</name>
    <name type="common">Wheat stem sawfly</name>
    <dbReference type="NCBI Taxonomy" id="211228"/>
    <lineage>
        <taxon>Eukaryota</taxon>
        <taxon>Metazoa</taxon>
        <taxon>Ecdysozoa</taxon>
        <taxon>Arthropoda</taxon>
        <taxon>Hexapoda</taxon>
        <taxon>Insecta</taxon>
        <taxon>Pterygota</taxon>
        <taxon>Neoptera</taxon>
        <taxon>Endopterygota</taxon>
        <taxon>Hymenoptera</taxon>
        <taxon>Cephoidea</taxon>
        <taxon>Cephidae</taxon>
        <taxon>Cephus</taxon>
    </lineage>
</organism>
<dbReference type="Gene3D" id="1.10.10.10">
    <property type="entry name" value="Winged helix-like DNA-binding domain superfamily/Winged helix DNA-binding domain"/>
    <property type="match status" value="1"/>
</dbReference>
<evidence type="ECO:0000313" key="3">
    <source>
        <dbReference type="Proteomes" id="UP000694920"/>
    </source>
</evidence>
<evidence type="ECO:0000313" key="4">
    <source>
        <dbReference type="RefSeq" id="XP_015598414.1"/>
    </source>
</evidence>
<sequence>MTPRKSPRIEALVVNAIKRLQDMQGSTSKEISNYISQEYNVPAPKVRKHVNIALRRGLSFGVLHRSKGGYYRCGDQDIRNGPMDAVEDIVLKRGRRGCKRHSRRRRRKRRSRHGRCKSRRRRRRKSCRRPRRRSCRRPRRHRRRCKSKSRRRRRRRKMGRCCDGDAGDRVTFSGRRGPRNDSFRGDINGSERSSGSDLSGGRRADEVAPGQDFSPSSGNCLD</sequence>
<dbReference type="KEGG" id="ccin:107269262"/>
<dbReference type="PROSITE" id="PS51504">
    <property type="entry name" value="H15"/>
    <property type="match status" value="1"/>
</dbReference>
<accession>A0AAJ7C0Y0</accession>
<proteinExistence type="predicted"/>